<evidence type="ECO:0000256" key="4">
    <source>
        <dbReference type="ARBA" id="ARBA00023136"/>
    </source>
</evidence>
<dbReference type="RefSeq" id="WP_169565490.1">
    <property type="nucleotide sequence ID" value="NZ_JAAXYH010000016.1"/>
</dbReference>
<evidence type="ECO:0000259" key="11">
    <source>
        <dbReference type="PROSITE" id="PS50885"/>
    </source>
</evidence>
<keyword evidence="5 7" id="KW-0807">Transducer</keyword>
<dbReference type="Proteomes" id="UP000737113">
    <property type="component" value="Unassembled WGS sequence"/>
</dbReference>
<dbReference type="AlphaFoldDB" id="A0A972FV95"/>
<name>A0A972FV95_9GAMM</name>
<evidence type="ECO:0000256" key="8">
    <source>
        <dbReference type="SAM" id="Coils"/>
    </source>
</evidence>
<dbReference type="SMART" id="SM00283">
    <property type="entry name" value="MA"/>
    <property type="match status" value="1"/>
</dbReference>
<evidence type="ECO:0000256" key="2">
    <source>
        <dbReference type="ARBA" id="ARBA00022692"/>
    </source>
</evidence>
<dbReference type="PANTHER" id="PTHR32089:SF119">
    <property type="entry name" value="METHYL-ACCEPTING CHEMOTAXIS PROTEIN CTPL"/>
    <property type="match status" value="1"/>
</dbReference>
<evidence type="ECO:0000259" key="10">
    <source>
        <dbReference type="PROSITE" id="PS50111"/>
    </source>
</evidence>
<evidence type="ECO:0000256" key="9">
    <source>
        <dbReference type="SAM" id="Phobius"/>
    </source>
</evidence>
<reference evidence="12" key="1">
    <citation type="submission" date="2020-04" db="EMBL/GenBank/DDBJ databases">
        <title>Description of Shewanella salipaludis sp. nov., isolated from a salt marsh.</title>
        <authorList>
            <person name="Park S."/>
            <person name="Yoon J.-H."/>
        </authorList>
    </citation>
    <scope>NUCLEOTIDE SEQUENCE</scope>
    <source>
        <strain evidence="12">SHSM-M6</strain>
    </source>
</reference>
<dbReference type="SMART" id="SM00304">
    <property type="entry name" value="HAMP"/>
    <property type="match status" value="1"/>
</dbReference>
<feature type="domain" description="HAMP" evidence="11">
    <location>
        <begin position="204"/>
        <end position="257"/>
    </location>
</feature>
<dbReference type="EMBL" id="JAAXYH010000016">
    <property type="protein sequence ID" value="NMH66760.1"/>
    <property type="molecule type" value="Genomic_DNA"/>
</dbReference>
<dbReference type="CDD" id="cd11386">
    <property type="entry name" value="MCP_signal"/>
    <property type="match status" value="1"/>
</dbReference>
<dbReference type="PANTHER" id="PTHR32089">
    <property type="entry name" value="METHYL-ACCEPTING CHEMOTAXIS PROTEIN MCPB"/>
    <property type="match status" value="1"/>
</dbReference>
<evidence type="ECO:0000313" key="12">
    <source>
        <dbReference type="EMBL" id="NMH66760.1"/>
    </source>
</evidence>
<comment type="subcellular location">
    <subcellularLocation>
        <location evidence="1">Membrane</location>
        <topology evidence="1">Multi-pass membrane protein</topology>
    </subcellularLocation>
</comment>
<comment type="similarity">
    <text evidence="6">Belongs to the methyl-accepting chemotaxis (MCP) protein family.</text>
</comment>
<dbReference type="SUPFAM" id="SSF58104">
    <property type="entry name" value="Methyl-accepting chemotaxis protein (MCP) signaling domain"/>
    <property type="match status" value="1"/>
</dbReference>
<comment type="caution">
    <text evidence="12">The sequence shown here is derived from an EMBL/GenBank/DDBJ whole genome shotgun (WGS) entry which is preliminary data.</text>
</comment>
<dbReference type="Gene3D" id="1.10.287.950">
    <property type="entry name" value="Methyl-accepting chemotaxis protein"/>
    <property type="match status" value="1"/>
</dbReference>
<feature type="domain" description="Methyl-accepting transducer" evidence="10">
    <location>
        <begin position="262"/>
        <end position="498"/>
    </location>
</feature>
<keyword evidence="3 9" id="KW-1133">Transmembrane helix</keyword>
<dbReference type="PROSITE" id="PS50885">
    <property type="entry name" value="HAMP"/>
    <property type="match status" value="1"/>
</dbReference>
<dbReference type="Gene3D" id="3.30.450.290">
    <property type="match status" value="1"/>
</dbReference>
<evidence type="ECO:0000256" key="1">
    <source>
        <dbReference type="ARBA" id="ARBA00004141"/>
    </source>
</evidence>
<evidence type="ECO:0000256" key="5">
    <source>
        <dbReference type="ARBA" id="ARBA00023224"/>
    </source>
</evidence>
<dbReference type="Pfam" id="PF00672">
    <property type="entry name" value="HAMP"/>
    <property type="match status" value="1"/>
</dbReference>
<dbReference type="GO" id="GO:0016020">
    <property type="term" value="C:membrane"/>
    <property type="evidence" value="ECO:0007669"/>
    <property type="project" value="UniProtKB-SubCell"/>
</dbReference>
<feature type="coiled-coil region" evidence="8">
    <location>
        <begin position="462"/>
        <end position="489"/>
    </location>
</feature>
<organism evidence="12 13">
    <name type="scientific">Shewanella salipaludis</name>
    <dbReference type="NCBI Taxonomy" id="2723052"/>
    <lineage>
        <taxon>Bacteria</taxon>
        <taxon>Pseudomonadati</taxon>
        <taxon>Pseudomonadota</taxon>
        <taxon>Gammaproteobacteria</taxon>
        <taxon>Alteromonadales</taxon>
        <taxon>Shewanellaceae</taxon>
        <taxon>Shewanella</taxon>
    </lineage>
</organism>
<dbReference type="CDD" id="cd06225">
    <property type="entry name" value="HAMP"/>
    <property type="match status" value="1"/>
</dbReference>
<accession>A0A972FV95</accession>
<evidence type="ECO:0000256" key="7">
    <source>
        <dbReference type="PROSITE-ProRule" id="PRU00284"/>
    </source>
</evidence>
<feature type="coiled-coil region" evidence="8">
    <location>
        <begin position="333"/>
        <end position="360"/>
    </location>
</feature>
<keyword evidence="8" id="KW-0175">Coiled coil</keyword>
<sequence length="537" mass="58809">MRLHSIQHKIYALLAVTGILVLAASLITGSNQQQSLAQETVENNIRLLADNYFDSINTMMLTGTMANRNIFSDKIRSQANIEDAHIIRGQRVQQVYGPGNPNEQAKGPAELAALQGKESLFIEQRGDKRVLTYLKPMTARENYKGTNCLGCHQAKEGEVLGAVKISYSLAQIDATVTRNTWFSTALLSAIFIVAFVFLGMVFRKLFIKRLKQLGRTMRQATQNKDLSLTITDKSQDELGLLADNFNKMMAAFKDNITQVSKSSKVLIHSAETIYSSAEATEQAIMQQKLGTDSVAAAINELESSSAEVKNTTHYASAKSDASNLVAEKSMAIAQQTEQSINRLANDVRAATTQVSQLQAQTLEVGKVLEVISAIAEQTNLLALNAAIEAARAGEAGRGFAVVADEVRILATRTHDSTDEIKRTIEKLQTEAQQTVTAMNDSCAEADERARQVQDVALALKEISGQMHEINQLNVQIADATEQQNLAAEEINQSVTSIRDNAEQSLQDAHGSKQVSEQLLNLARELDEQVRSFKLNQG</sequence>
<dbReference type="InterPro" id="IPR004089">
    <property type="entry name" value="MCPsignal_dom"/>
</dbReference>
<dbReference type="GO" id="GO:0007165">
    <property type="term" value="P:signal transduction"/>
    <property type="evidence" value="ECO:0007669"/>
    <property type="project" value="UniProtKB-KW"/>
</dbReference>
<keyword evidence="4 9" id="KW-0472">Membrane</keyword>
<keyword evidence="2 9" id="KW-0812">Transmembrane</keyword>
<dbReference type="Pfam" id="PF00015">
    <property type="entry name" value="MCPsignal"/>
    <property type="match status" value="1"/>
</dbReference>
<protein>
    <submittedName>
        <fullName evidence="12">Methyl-accepting chemotaxis protein</fullName>
    </submittedName>
</protein>
<keyword evidence="13" id="KW-1185">Reference proteome</keyword>
<dbReference type="PROSITE" id="PS50111">
    <property type="entry name" value="CHEMOTAXIS_TRANSDUC_2"/>
    <property type="match status" value="1"/>
</dbReference>
<dbReference type="FunFam" id="1.10.287.950:FF:000001">
    <property type="entry name" value="Methyl-accepting chemotaxis sensory transducer"/>
    <property type="match status" value="1"/>
</dbReference>
<evidence type="ECO:0000313" key="13">
    <source>
        <dbReference type="Proteomes" id="UP000737113"/>
    </source>
</evidence>
<feature type="transmembrane region" description="Helical" evidence="9">
    <location>
        <begin position="181"/>
        <end position="202"/>
    </location>
</feature>
<dbReference type="GO" id="GO:0006935">
    <property type="term" value="P:chemotaxis"/>
    <property type="evidence" value="ECO:0007669"/>
    <property type="project" value="UniProtKB-ARBA"/>
</dbReference>
<dbReference type="InterPro" id="IPR003660">
    <property type="entry name" value="HAMP_dom"/>
</dbReference>
<evidence type="ECO:0000256" key="6">
    <source>
        <dbReference type="ARBA" id="ARBA00029447"/>
    </source>
</evidence>
<proteinExistence type="inferred from homology"/>
<evidence type="ECO:0000256" key="3">
    <source>
        <dbReference type="ARBA" id="ARBA00022989"/>
    </source>
</evidence>
<gene>
    <name evidence="12" type="ORF">HC757_16505</name>
</gene>